<keyword evidence="3" id="KW-0808">Transferase</keyword>
<gene>
    <name evidence="3" type="ORF">ACFQ2J_13245</name>
</gene>
<dbReference type="EC" id="2.4.-.-" evidence="3"/>
<dbReference type="RefSeq" id="WP_386061231.1">
    <property type="nucleotide sequence ID" value="NZ_JBHTKL010000005.1"/>
</dbReference>
<comment type="caution">
    <text evidence="3">The sequence shown here is derived from an EMBL/GenBank/DDBJ whole genome shotgun (WGS) entry which is preliminary data.</text>
</comment>
<dbReference type="PANTHER" id="PTHR22916:SF3">
    <property type="entry name" value="UDP-GLCNAC:BETAGAL BETA-1,3-N-ACETYLGLUCOSAMINYLTRANSFERASE-LIKE PROTEIN 1"/>
    <property type="match status" value="1"/>
</dbReference>
<keyword evidence="4" id="KW-1185">Reference proteome</keyword>
<evidence type="ECO:0000259" key="2">
    <source>
        <dbReference type="Pfam" id="PF00535"/>
    </source>
</evidence>
<evidence type="ECO:0000313" key="4">
    <source>
        <dbReference type="Proteomes" id="UP001596990"/>
    </source>
</evidence>
<dbReference type="Proteomes" id="UP001596990">
    <property type="component" value="Unassembled WGS sequence"/>
</dbReference>
<protein>
    <submittedName>
        <fullName evidence="3">Glycosyltransferase</fullName>
        <ecNumber evidence="3">2.4.-.-</ecNumber>
    </submittedName>
</protein>
<evidence type="ECO:0000256" key="1">
    <source>
        <dbReference type="ARBA" id="ARBA00006739"/>
    </source>
</evidence>
<comment type="similarity">
    <text evidence="1">Belongs to the glycosyltransferase 2 family.</text>
</comment>
<dbReference type="InterPro" id="IPR001173">
    <property type="entry name" value="Glyco_trans_2-like"/>
</dbReference>
<name>A0ABW3L263_9BACI</name>
<dbReference type="EMBL" id="JBHTKL010000005">
    <property type="protein sequence ID" value="MFD1020146.1"/>
    <property type="molecule type" value="Genomic_DNA"/>
</dbReference>
<dbReference type="PANTHER" id="PTHR22916">
    <property type="entry name" value="GLYCOSYLTRANSFERASE"/>
    <property type="match status" value="1"/>
</dbReference>
<dbReference type="GO" id="GO:0016757">
    <property type="term" value="F:glycosyltransferase activity"/>
    <property type="evidence" value="ECO:0007669"/>
    <property type="project" value="UniProtKB-KW"/>
</dbReference>
<dbReference type="Gene3D" id="3.90.550.10">
    <property type="entry name" value="Spore Coat Polysaccharide Biosynthesis Protein SpsA, Chain A"/>
    <property type="match status" value="1"/>
</dbReference>
<feature type="domain" description="Glycosyltransferase 2-like" evidence="2">
    <location>
        <begin position="224"/>
        <end position="334"/>
    </location>
</feature>
<dbReference type="InterPro" id="IPR029044">
    <property type="entry name" value="Nucleotide-diphossugar_trans"/>
</dbReference>
<dbReference type="CDD" id="cd00761">
    <property type="entry name" value="Glyco_tranf_GTA_type"/>
    <property type="match status" value="1"/>
</dbReference>
<dbReference type="Pfam" id="PF00535">
    <property type="entry name" value="Glycos_transf_2"/>
    <property type="match status" value="1"/>
</dbReference>
<sequence length="644" mass="74155">MLRILKKVLSGPMDWVLYTVLNEKQRKKLGDLLSDRQKQRLKEILHGKKALQRKHLRQLKHHLYNLGFTERALAELEAFHQETDDADIKRLAAWELVLWHANKYSDEGAETALVYLKEAEKNESGADQLRRIAILKAECYDQLNQENQGKQVLQEMLEKQQHPDLYLAMANLEANIEDRLDWINKAMEAYELQPISFAAKQDPVYDDLMTIPSGEKVADGPLVTVILPAFKAEDGIKTAIDSILSQTWQNLELIVVDDCSPDETRQVAEAYTAKDKRVKLLATPQNSGPYVARNIALQAAKGEFITINDSDDWSHEQKIEKQARHLMDNPSIIANTSEHARLTEDLKLYRRGTPGKYIFPNMSSIMFRREPVLEKVGYWDSVRFAADGEFKRRLLRTFGKDKYVDLKTGPLSLPRQSVTSLTGSSAFGYNGFFKGVRKEYVESLEHHHKQAESLFYPYPQGNRPFPVPEPMWPEREEKQDGKRLFERVIAADFRMLNEADLQQVTELIKHTRGRVGLIQMYGYDISITKPIMEEVRRQMDGKQVQMLVYGEKVQANELIVLDATVLEDKQQYIPELTVDSIRVLAPNSSERKLKESALHLHQYFGSKGTWYVDNNTELSSDTRELLGEVIQLQSWMKQGLNQHD</sequence>
<proteinExistence type="inferred from homology"/>
<evidence type="ECO:0000313" key="3">
    <source>
        <dbReference type="EMBL" id="MFD1020146.1"/>
    </source>
</evidence>
<reference evidence="4" key="1">
    <citation type="journal article" date="2019" name="Int. J. Syst. Evol. Microbiol.">
        <title>The Global Catalogue of Microorganisms (GCM) 10K type strain sequencing project: providing services to taxonomists for standard genome sequencing and annotation.</title>
        <authorList>
            <consortium name="The Broad Institute Genomics Platform"/>
            <consortium name="The Broad Institute Genome Sequencing Center for Infectious Disease"/>
            <person name="Wu L."/>
            <person name="Ma J."/>
        </authorList>
    </citation>
    <scope>NUCLEOTIDE SEQUENCE [LARGE SCALE GENOMIC DNA]</scope>
    <source>
        <strain evidence="4">CCUG 56607</strain>
    </source>
</reference>
<dbReference type="SUPFAM" id="SSF53448">
    <property type="entry name" value="Nucleotide-diphospho-sugar transferases"/>
    <property type="match status" value="1"/>
</dbReference>
<organism evidence="3 4">
    <name type="scientific">Thalassobacillus hwangdonensis</name>
    <dbReference type="NCBI Taxonomy" id="546108"/>
    <lineage>
        <taxon>Bacteria</taxon>
        <taxon>Bacillati</taxon>
        <taxon>Bacillota</taxon>
        <taxon>Bacilli</taxon>
        <taxon>Bacillales</taxon>
        <taxon>Bacillaceae</taxon>
        <taxon>Thalassobacillus</taxon>
    </lineage>
</organism>
<keyword evidence="3" id="KW-0328">Glycosyltransferase</keyword>
<accession>A0ABW3L263</accession>